<evidence type="ECO:0000313" key="4">
    <source>
        <dbReference type="Proteomes" id="UP000620124"/>
    </source>
</evidence>
<dbReference type="InterPro" id="IPR027417">
    <property type="entry name" value="P-loop_NTPase"/>
</dbReference>
<name>A0A8H6Z0H7_9AGAR</name>
<evidence type="ECO:0000313" key="3">
    <source>
        <dbReference type="EMBL" id="KAF7368582.1"/>
    </source>
</evidence>
<dbReference type="Gene3D" id="3.40.50.300">
    <property type="entry name" value="P-loop containing nucleotide triphosphate hydrolases"/>
    <property type="match status" value="1"/>
</dbReference>
<comment type="caution">
    <text evidence="3">The sequence shown here is derived from an EMBL/GenBank/DDBJ whole genome shotgun (WGS) entry which is preliminary data.</text>
</comment>
<dbReference type="AlphaFoldDB" id="A0A8H6Z0H7"/>
<keyword evidence="4" id="KW-1185">Reference proteome</keyword>
<gene>
    <name evidence="3" type="ORF">MVEN_00181800</name>
</gene>
<dbReference type="EMBL" id="JACAZI010000002">
    <property type="protein sequence ID" value="KAF7368582.1"/>
    <property type="molecule type" value="Genomic_DNA"/>
</dbReference>
<dbReference type="PANTHER" id="PTHR10039">
    <property type="entry name" value="AMELOGENIN"/>
    <property type="match status" value="1"/>
</dbReference>
<keyword evidence="1" id="KW-0677">Repeat</keyword>
<accession>A0A8H6Z0H7</accession>
<reference evidence="3" key="1">
    <citation type="submission" date="2020-05" db="EMBL/GenBank/DDBJ databases">
        <title>Mycena genomes resolve the evolution of fungal bioluminescence.</title>
        <authorList>
            <person name="Tsai I.J."/>
        </authorList>
    </citation>
    <scope>NUCLEOTIDE SEQUENCE</scope>
    <source>
        <strain evidence="3">CCC161011</strain>
    </source>
</reference>
<dbReference type="SUPFAM" id="SSF52540">
    <property type="entry name" value="P-loop containing nucleoside triphosphate hydrolases"/>
    <property type="match status" value="1"/>
</dbReference>
<organism evidence="3 4">
    <name type="scientific">Mycena venus</name>
    <dbReference type="NCBI Taxonomy" id="2733690"/>
    <lineage>
        <taxon>Eukaryota</taxon>
        <taxon>Fungi</taxon>
        <taxon>Dikarya</taxon>
        <taxon>Basidiomycota</taxon>
        <taxon>Agaricomycotina</taxon>
        <taxon>Agaricomycetes</taxon>
        <taxon>Agaricomycetidae</taxon>
        <taxon>Agaricales</taxon>
        <taxon>Marasmiineae</taxon>
        <taxon>Mycenaceae</taxon>
        <taxon>Mycena</taxon>
    </lineage>
</organism>
<dbReference type="InterPro" id="IPR056884">
    <property type="entry name" value="NPHP3-like_N"/>
</dbReference>
<feature type="domain" description="Nephrocystin 3-like N-terminal" evidence="2">
    <location>
        <begin position="342"/>
        <end position="497"/>
    </location>
</feature>
<dbReference type="PANTHER" id="PTHR10039:SF17">
    <property type="entry name" value="FUNGAL STAND N-TERMINAL GOODBYE DOMAIN-CONTAINING PROTEIN-RELATED"/>
    <property type="match status" value="1"/>
</dbReference>
<evidence type="ECO:0000259" key="2">
    <source>
        <dbReference type="Pfam" id="PF24883"/>
    </source>
</evidence>
<dbReference type="OrthoDB" id="163438at2759"/>
<sequence>MVTSGSTTTQGKSVQISSITATLQRPVKKEQDLFLEAKSRGERIGNLGKFKDGSCNIRFDPPHSIENTSILSVQLRKNRLFQRDILLTQMRDFTVQKAQKELRKLGHLTEVNDHPVSDDAVAVFSISFSMKDNAVEDLMHSAIVVADNLKSILDPLKGRYPLIDRTISLGVAVSEANPIAKSVLATVDEIKKLLRDQDNQVKELRDLAGEMAESLHCVAAVRQFANSEALLKDLEEADSLVRNTANFISQYNSFSAIRTLSSILSDKTTGELASLTRRFSWFKQNLATNISAQTGQTIEEMKGMLSRTITDSTDRDEFALLQMLKTGTSAAPRGQKPCMNGDPPTIFWLHGHPGTGKSAIAASVRARLFKKNRLGSIYFFRREDAESQTPEALWCSVAYDLALNSPAIRRLVIEKLKSQEIDLRVSTARDIFDKLVADTLALTAHQVSEPPRVIVIDALDECGGLSSESRSYQEQVLLALARCQSVSLQIKIFVTSRNEANIQRVLGTGATRIRALGVGQSVTQDSSLDIEKYLRRGFCEIRSPLTRIKSPWPTDSDLQLLVDTAAGLFIWATTILRHIEEGNPEKRLNSILQGICSQGMVLDPLVQLYETILDSKFKQPGQIRDFVRVAGTIIAAQTPLSLDNLVELLSPLTWSLDHTDIETICNKLRSLLDTGSDLRFLHQSFPDFLIKLPSNHRFHCNKSNLR</sequence>
<protein>
    <submittedName>
        <fullName evidence="3">WD40 repeat-like protein</fullName>
    </submittedName>
</protein>
<dbReference type="Proteomes" id="UP000620124">
    <property type="component" value="Unassembled WGS sequence"/>
</dbReference>
<proteinExistence type="predicted"/>
<evidence type="ECO:0000256" key="1">
    <source>
        <dbReference type="ARBA" id="ARBA00022737"/>
    </source>
</evidence>
<dbReference type="Pfam" id="PF24883">
    <property type="entry name" value="NPHP3_N"/>
    <property type="match status" value="1"/>
</dbReference>